<protein>
    <recommendedName>
        <fullName evidence="4">Myosuppressin</fullName>
    </recommendedName>
</protein>
<dbReference type="EMBL" id="JAZDUA010000012">
    <property type="protein sequence ID" value="KAK7873511.1"/>
    <property type="molecule type" value="Genomic_DNA"/>
</dbReference>
<gene>
    <name evidence="2" type="ORF">R5R35_008773</name>
</gene>
<organism evidence="2 3">
    <name type="scientific">Gryllus longicercus</name>
    <dbReference type="NCBI Taxonomy" id="2509291"/>
    <lineage>
        <taxon>Eukaryota</taxon>
        <taxon>Metazoa</taxon>
        <taxon>Ecdysozoa</taxon>
        <taxon>Arthropoda</taxon>
        <taxon>Hexapoda</taxon>
        <taxon>Insecta</taxon>
        <taxon>Pterygota</taxon>
        <taxon>Neoptera</taxon>
        <taxon>Polyneoptera</taxon>
        <taxon>Orthoptera</taxon>
        <taxon>Ensifera</taxon>
        <taxon>Gryllidea</taxon>
        <taxon>Grylloidea</taxon>
        <taxon>Gryllidae</taxon>
        <taxon>Gryllinae</taxon>
        <taxon>Gryllus</taxon>
    </lineage>
</organism>
<sequence>MQPHTSVVVAVAAALCALLLLGSAGPGAAAPHPCDPDNLMVAPSQLREMCAALYKLSSAMQVYLEDRVEPDMAKRRPAERPEHVFLRFGRRR</sequence>
<feature type="chain" id="PRO_5043051042" description="Myosuppressin" evidence="1">
    <location>
        <begin position="30"/>
        <end position="92"/>
    </location>
</feature>
<dbReference type="Proteomes" id="UP001378592">
    <property type="component" value="Unassembled WGS sequence"/>
</dbReference>
<accession>A0AAN9ZFH2</accession>
<comment type="caution">
    <text evidence="2">The sequence shown here is derived from an EMBL/GenBank/DDBJ whole genome shotgun (WGS) entry which is preliminary data.</text>
</comment>
<evidence type="ECO:0000256" key="1">
    <source>
        <dbReference type="SAM" id="SignalP"/>
    </source>
</evidence>
<evidence type="ECO:0000313" key="3">
    <source>
        <dbReference type="Proteomes" id="UP001378592"/>
    </source>
</evidence>
<keyword evidence="1" id="KW-0732">Signal</keyword>
<name>A0AAN9ZFH2_9ORTH</name>
<feature type="signal peptide" evidence="1">
    <location>
        <begin position="1"/>
        <end position="29"/>
    </location>
</feature>
<evidence type="ECO:0000313" key="2">
    <source>
        <dbReference type="EMBL" id="KAK7873511.1"/>
    </source>
</evidence>
<evidence type="ECO:0008006" key="4">
    <source>
        <dbReference type="Google" id="ProtNLM"/>
    </source>
</evidence>
<proteinExistence type="predicted"/>
<keyword evidence="3" id="KW-1185">Reference proteome</keyword>
<dbReference type="AlphaFoldDB" id="A0AAN9ZFH2"/>
<reference evidence="2 3" key="1">
    <citation type="submission" date="2024-03" db="EMBL/GenBank/DDBJ databases">
        <title>The genome assembly and annotation of the cricket Gryllus longicercus Weissman &amp; Gray.</title>
        <authorList>
            <person name="Szrajer S."/>
            <person name="Gray D."/>
            <person name="Ylla G."/>
        </authorList>
    </citation>
    <scope>NUCLEOTIDE SEQUENCE [LARGE SCALE GENOMIC DNA]</scope>
    <source>
        <strain evidence="2">DAG 2021-001</strain>
        <tissue evidence="2">Whole body minus gut</tissue>
    </source>
</reference>